<dbReference type="EC" id="3.5.1.25" evidence="7"/>
<comment type="similarity">
    <text evidence="1 5">Belongs to the metallo-dependent hydrolases superfamily. NagA family.</text>
</comment>
<dbReference type="SUPFAM" id="SSF51556">
    <property type="entry name" value="Metallo-dependent hydrolases"/>
    <property type="match status" value="1"/>
</dbReference>
<sequence length="382" mass="38529">MDRLILSGARIFDGAQVFEDHALVVCAGRIAALLPEAEAPEGQTLRLAGGLLAPGFVDLQVNGGGGVMLGGEDPLAEIATICAAHASLGTTSVLPTLITASAATTRRVLAAGVAAVGRVPGFLGLHLEGPHLDPRRPGCHPPEHIRPMEEEDLLTLCEARAGLPALMVTLAPASVSPAQIARLSEAGLVVFLGHAECSLAEAAAAARAGACGVTHLFNAMSQLGAREPGLVGAALSLPLAAGLIADGIHVAPETAQLALRLAGERIFLVSDAMAPAGTELTEFTLAGRRILRRAGALRTEAGTLAGADLTLPEAVRFCIERLGVAPGQALAMATARPAQVIGAPVGRLAPGLAADLVHLTAAGGLARVWQGGEALQAKSASA</sequence>
<dbReference type="InterPro" id="IPR032466">
    <property type="entry name" value="Metal_Hydrolase"/>
</dbReference>
<dbReference type="PANTHER" id="PTHR11113">
    <property type="entry name" value="N-ACETYLGLUCOSAMINE-6-PHOSPHATE DEACETYLASE"/>
    <property type="match status" value="1"/>
</dbReference>
<evidence type="ECO:0000259" key="6">
    <source>
        <dbReference type="Pfam" id="PF01979"/>
    </source>
</evidence>
<protein>
    <submittedName>
        <fullName evidence="7">N-acetylglucosamine-6-phosphate deacetylase</fullName>
        <ecNumber evidence="7">3.5.1.25</ecNumber>
    </submittedName>
</protein>
<dbReference type="SUPFAM" id="SSF51338">
    <property type="entry name" value="Composite domain of metallo-dependent hydrolases"/>
    <property type="match status" value="1"/>
</dbReference>
<dbReference type="EMBL" id="JBHUIX010000014">
    <property type="protein sequence ID" value="MFD2175547.1"/>
    <property type="molecule type" value="Genomic_DNA"/>
</dbReference>
<dbReference type="Pfam" id="PF22643">
    <property type="entry name" value="NagA_N"/>
    <property type="match status" value="1"/>
</dbReference>
<dbReference type="Proteomes" id="UP001597413">
    <property type="component" value="Unassembled WGS sequence"/>
</dbReference>
<keyword evidence="2" id="KW-0479">Metal-binding</keyword>
<dbReference type="Gene3D" id="2.30.40.10">
    <property type="entry name" value="Urease, subunit C, domain 1"/>
    <property type="match status" value="1"/>
</dbReference>
<dbReference type="GO" id="GO:0008448">
    <property type="term" value="F:N-acetylglucosamine-6-phosphate deacetylase activity"/>
    <property type="evidence" value="ECO:0007669"/>
    <property type="project" value="UniProtKB-EC"/>
</dbReference>
<evidence type="ECO:0000313" key="7">
    <source>
        <dbReference type="EMBL" id="MFD2175547.1"/>
    </source>
</evidence>
<reference evidence="8" key="1">
    <citation type="journal article" date="2019" name="Int. J. Syst. Evol. Microbiol.">
        <title>The Global Catalogue of Microorganisms (GCM) 10K type strain sequencing project: providing services to taxonomists for standard genome sequencing and annotation.</title>
        <authorList>
            <consortium name="The Broad Institute Genomics Platform"/>
            <consortium name="The Broad Institute Genome Sequencing Center for Infectious Disease"/>
            <person name="Wu L."/>
            <person name="Ma J."/>
        </authorList>
    </citation>
    <scope>NUCLEOTIDE SEQUENCE [LARGE SCALE GENOMIC DNA]</scope>
    <source>
        <strain evidence="8">CCUG 55131</strain>
    </source>
</reference>
<keyword evidence="4 5" id="KW-0119">Carbohydrate metabolism</keyword>
<dbReference type="PIRSF" id="PIRSF038994">
    <property type="entry name" value="NagA"/>
    <property type="match status" value="1"/>
</dbReference>
<evidence type="ECO:0000256" key="2">
    <source>
        <dbReference type="ARBA" id="ARBA00022723"/>
    </source>
</evidence>
<proteinExistence type="inferred from homology"/>
<keyword evidence="3 5" id="KW-0378">Hydrolase</keyword>
<dbReference type="PANTHER" id="PTHR11113:SF14">
    <property type="entry name" value="N-ACETYLGLUCOSAMINE-6-PHOSPHATE DEACETYLASE"/>
    <property type="match status" value="1"/>
</dbReference>
<comment type="caution">
    <text evidence="7">The sequence shown here is derived from an EMBL/GenBank/DDBJ whole genome shotgun (WGS) entry which is preliminary data.</text>
</comment>
<evidence type="ECO:0000256" key="3">
    <source>
        <dbReference type="ARBA" id="ARBA00022801"/>
    </source>
</evidence>
<dbReference type="InterPro" id="IPR011059">
    <property type="entry name" value="Metal-dep_hydrolase_composite"/>
</dbReference>
<keyword evidence="8" id="KW-1185">Reference proteome</keyword>
<evidence type="ECO:0000256" key="1">
    <source>
        <dbReference type="ARBA" id="ARBA00010716"/>
    </source>
</evidence>
<evidence type="ECO:0000313" key="8">
    <source>
        <dbReference type="Proteomes" id="UP001597413"/>
    </source>
</evidence>
<name>A0ABW5AB45_9RHOB</name>
<evidence type="ECO:0000256" key="4">
    <source>
        <dbReference type="ARBA" id="ARBA00023277"/>
    </source>
</evidence>
<dbReference type="Pfam" id="PF01979">
    <property type="entry name" value="Amidohydro_1"/>
    <property type="match status" value="1"/>
</dbReference>
<dbReference type="NCBIfam" id="TIGR00221">
    <property type="entry name" value="nagA"/>
    <property type="match status" value="1"/>
</dbReference>
<accession>A0ABW5AB45</accession>
<organism evidence="7 8">
    <name type="scientific">Rhodobacter lacus</name>
    <dbReference type="NCBI Taxonomy" id="1641972"/>
    <lineage>
        <taxon>Bacteria</taxon>
        <taxon>Pseudomonadati</taxon>
        <taxon>Pseudomonadota</taxon>
        <taxon>Alphaproteobacteria</taxon>
        <taxon>Rhodobacterales</taxon>
        <taxon>Rhodobacter group</taxon>
        <taxon>Rhodobacter</taxon>
    </lineage>
</organism>
<evidence type="ECO:0000256" key="5">
    <source>
        <dbReference type="PIRNR" id="PIRNR038994"/>
    </source>
</evidence>
<gene>
    <name evidence="7" type="primary">nagA</name>
    <name evidence="7" type="ORF">ACFSM0_15750</name>
</gene>
<feature type="domain" description="Amidohydrolase-related" evidence="6">
    <location>
        <begin position="52"/>
        <end position="359"/>
    </location>
</feature>
<dbReference type="InterPro" id="IPR006680">
    <property type="entry name" value="Amidohydro-rel"/>
</dbReference>
<dbReference type="Gene3D" id="3.20.20.140">
    <property type="entry name" value="Metal-dependent hydrolases"/>
    <property type="match status" value="1"/>
</dbReference>
<dbReference type="RefSeq" id="WP_377392583.1">
    <property type="nucleotide sequence ID" value="NZ_JBHUIX010000014.1"/>
</dbReference>
<dbReference type="InterPro" id="IPR003764">
    <property type="entry name" value="GlcNAc_6-P_deAcase"/>
</dbReference>